<dbReference type="AlphaFoldDB" id="A0A840N6Z8"/>
<protein>
    <submittedName>
        <fullName evidence="2">Uncharacterized protein</fullName>
    </submittedName>
</protein>
<organism evidence="2 3">
    <name type="scientific">Saccharopolyspora gloriosae</name>
    <dbReference type="NCBI Taxonomy" id="455344"/>
    <lineage>
        <taxon>Bacteria</taxon>
        <taxon>Bacillati</taxon>
        <taxon>Actinomycetota</taxon>
        <taxon>Actinomycetes</taxon>
        <taxon>Pseudonocardiales</taxon>
        <taxon>Pseudonocardiaceae</taxon>
        <taxon>Saccharopolyspora</taxon>
    </lineage>
</organism>
<gene>
    <name evidence="2" type="ORF">BJ969_000512</name>
</gene>
<feature type="compositionally biased region" description="Low complexity" evidence="1">
    <location>
        <begin position="47"/>
        <end position="63"/>
    </location>
</feature>
<dbReference type="Proteomes" id="UP000580474">
    <property type="component" value="Unassembled WGS sequence"/>
</dbReference>
<sequence length="344" mass="35990">MAEVLTDERVAVVLRPFVRATTPLLDVLRQSDPFRLRGRFEDTAAEVQAEGAAPAGEATTGDDQPQRSSPHDAGAADGPGEGAGSAERAGAGDSAGAADGAGTTAGGAGVADGADADGGRAGTEHEPDKGPGLLQKMLRQLDGMRLPGSSTWDAMGVDERCDWWAQRVGRLVAVVAGLPRFGGALTSRLPIRNALGLAGQGLVLSAIAAEHGVTDHPTRVRLIAKVLLDRDLAEDVASGARGGAQAEEDAKTAELTEELDAAERSGGSRLKAVVRTVWRMARALWVIDSELDKRPQGRFYHEWLGNVPIVGVVGGYLGERSALRRIGKLGAKWLRAEGHAVTRR</sequence>
<evidence type="ECO:0000313" key="3">
    <source>
        <dbReference type="Proteomes" id="UP000580474"/>
    </source>
</evidence>
<dbReference type="RefSeq" id="WP_184476944.1">
    <property type="nucleotide sequence ID" value="NZ_JACHIV010000001.1"/>
</dbReference>
<keyword evidence="3" id="KW-1185">Reference proteome</keyword>
<proteinExistence type="predicted"/>
<accession>A0A840N6Z8</accession>
<name>A0A840N6Z8_9PSEU</name>
<feature type="compositionally biased region" description="Low complexity" evidence="1">
    <location>
        <begin position="84"/>
        <end position="102"/>
    </location>
</feature>
<evidence type="ECO:0000256" key="1">
    <source>
        <dbReference type="SAM" id="MobiDB-lite"/>
    </source>
</evidence>
<evidence type="ECO:0000313" key="2">
    <source>
        <dbReference type="EMBL" id="MBB5067424.1"/>
    </source>
</evidence>
<reference evidence="2 3" key="1">
    <citation type="submission" date="2020-08" db="EMBL/GenBank/DDBJ databases">
        <title>Sequencing the genomes of 1000 actinobacteria strains.</title>
        <authorList>
            <person name="Klenk H.-P."/>
        </authorList>
    </citation>
    <scope>NUCLEOTIDE SEQUENCE [LARGE SCALE GENOMIC DNA]</scope>
    <source>
        <strain evidence="2 3">DSM 45582</strain>
    </source>
</reference>
<dbReference type="EMBL" id="JACHIV010000001">
    <property type="protein sequence ID" value="MBB5067424.1"/>
    <property type="molecule type" value="Genomic_DNA"/>
</dbReference>
<comment type="caution">
    <text evidence="2">The sequence shown here is derived from an EMBL/GenBank/DDBJ whole genome shotgun (WGS) entry which is preliminary data.</text>
</comment>
<feature type="region of interest" description="Disordered" evidence="1">
    <location>
        <begin position="47"/>
        <end position="132"/>
    </location>
</feature>